<dbReference type="InterPro" id="IPR004360">
    <property type="entry name" value="Glyas_Fos-R_dOase_dom"/>
</dbReference>
<dbReference type="InterPro" id="IPR037523">
    <property type="entry name" value="VOC_core"/>
</dbReference>
<dbReference type="SUPFAM" id="SSF54593">
    <property type="entry name" value="Glyoxalase/Bleomycin resistance protein/Dihydroxybiphenyl dioxygenase"/>
    <property type="match status" value="1"/>
</dbReference>
<name>A0A919G7W1_9MICO</name>
<evidence type="ECO:0000313" key="3">
    <source>
        <dbReference type="Proteomes" id="UP000627369"/>
    </source>
</evidence>
<protein>
    <recommendedName>
        <fullName evidence="1">VOC domain-containing protein</fullName>
    </recommendedName>
</protein>
<sequence length="127" mass="13723">MLRLSDATYLVRDHDEAIGFFVDALGFALREDETNASGRRRVVVGPADGGTGLVLALTDAADAVGNQAGGSVAFFLETDDFAAQHARMVAAGVRFREEPRHEVYGTVAVFEDLYGMPWDLIQPPARP</sequence>
<dbReference type="Pfam" id="PF00903">
    <property type="entry name" value="Glyoxalase"/>
    <property type="match status" value="1"/>
</dbReference>
<accession>A0A919G7W1</accession>
<feature type="domain" description="VOC" evidence="1">
    <location>
        <begin position="3"/>
        <end position="123"/>
    </location>
</feature>
<evidence type="ECO:0000313" key="2">
    <source>
        <dbReference type="EMBL" id="GHH78930.1"/>
    </source>
</evidence>
<keyword evidence="3" id="KW-1185">Reference proteome</keyword>
<dbReference type="PROSITE" id="PS51819">
    <property type="entry name" value="VOC"/>
    <property type="match status" value="1"/>
</dbReference>
<proteinExistence type="predicted"/>
<dbReference type="PANTHER" id="PTHR36437">
    <property type="entry name" value="GLYOXALASE/BLEOMYCIN RESISTANCE PROTEIN/DIOXYGENASE"/>
    <property type="match status" value="1"/>
</dbReference>
<organism evidence="2 3">
    <name type="scientific">Promicromonospora soli</name>
    <dbReference type="NCBI Taxonomy" id="2035533"/>
    <lineage>
        <taxon>Bacteria</taxon>
        <taxon>Bacillati</taxon>
        <taxon>Actinomycetota</taxon>
        <taxon>Actinomycetes</taxon>
        <taxon>Micrococcales</taxon>
        <taxon>Promicromonosporaceae</taxon>
        <taxon>Promicromonospora</taxon>
    </lineage>
</organism>
<evidence type="ECO:0000259" key="1">
    <source>
        <dbReference type="PROSITE" id="PS51819"/>
    </source>
</evidence>
<dbReference type="EMBL" id="BNAS01000008">
    <property type="protein sequence ID" value="GHH78930.1"/>
    <property type="molecule type" value="Genomic_DNA"/>
</dbReference>
<comment type="caution">
    <text evidence="2">The sequence shown here is derived from an EMBL/GenBank/DDBJ whole genome shotgun (WGS) entry which is preliminary data.</text>
</comment>
<reference evidence="2" key="1">
    <citation type="journal article" date="2014" name="Int. J. Syst. Evol. Microbiol.">
        <title>Complete genome sequence of Corynebacterium casei LMG S-19264T (=DSM 44701T), isolated from a smear-ripened cheese.</title>
        <authorList>
            <consortium name="US DOE Joint Genome Institute (JGI-PGF)"/>
            <person name="Walter F."/>
            <person name="Albersmeier A."/>
            <person name="Kalinowski J."/>
            <person name="Ruckert C."/>
        </authorList>
    </citation>
    <scope>NUCLEOTIDE SEQUENCE</scope>
    <source>
        <strain evidence="2">CGMCC 4.7398</strain>
    </source>
</reference>
<dbReference type="PANTHER" id="PTHR36437:SF2">
    <property type="entry name" value="GLYOXALASE_BLEOMYCIN RESISTANCE PROTEIN_DIOXYGENASE"/>
    <property type="match status" value="1"/>
</dbReference>
<dbReference type="InterPro" id="IPR029068">
    <property type="entry name" value="Glyas_Bleomycin-R_OHBP_Dase"/>
</dbReference>
<reference evidence="2" key="2">
    <citation type="submission" date="2020-09" db="EMBL/GenBank/DDBJ databases">
        <authorList>
            <person name="Sun Q."/>
            <person name="Zhou Y."/>
        </authorList>
    </citation>
    <scope>NUCLEOTIDE SEQUENCE</scope>
    <source>
        <strain evidence="2">CGMCC 4.7398</strain>
    </source>
</reference>
<dbReference type="Proteomes" id="UP000627369">
    <property type="component" value="Unassembled WGS sequence"/>
</dbReference>
<dbReference type="Gene3D" id="3.10.180.10">
    <property type="entry name" value="2,3-Dihydroxybiphenyl 1,2-Dioxygenase, domain 1"/>
    <property type="match status" value="1"/>
</dbReference>
<dbReference type="RefSeq" id="WP_189671387.1">
    <property type="nucleotide sequence ID" value="NZ_BNAS01000008.1"/>
</dbReference>
<gene>
    <name evidence="2" type="ORF">GCM10017772_43550</name>
</gene>
<dbReference type="AlphaFoldDB" id="A0A919G7W1"/>